<evidence type="ECO:0000256" key="3">
    <source>
        <dbReference type="ARBA" id="ARBA00022989"/>
    </source>
</evidence>
<sequence length="190" mass="19607">MVQLASGTSVSGKLQQPTNSVLPWVATAARLVLAGFLAVAGALKIGTPAISVQAVRAYQLLPDSLAQAFGYGLPVLEIILGVLLVIGLLTRPVAVISGLLMIAFMIGIGSAWARGLRIDCGCFGGGGQLAAGQEPTYFWELLRDVGLLACAAWIAIRPPGRLAMDSALGLTGSAGDEEAEPVDEPRSDHT</sequence>
<feature type="transmembrane region" description="Helical" evidence="5">
    <location>
        <begin position="65"/>
        <end position="86"/>
    </location>
</feature>
<comment type="caution">
    <text evidence="7">The sequence shown here is derived from an EMBL/GenBank/DDBJ whole genome shotgun (WGS) entry which is preliminary data.</text>
</comment>
<keyword evidence="8" id="KW-1185">Reference proteome</keyword>
<dbReference type="GO" id="GO:0030416">
    <property type="term" value="P:methylamine metabolic process"/>
    <property type="evidence" value="ECO:0007669"/>
    <property type="project" value="InterPro"/>
</dbReference>
<accession>A0A941AHN2</accession>
<feature type="domain" description="Methylamine utilisation protein MauE" evidence="6">
    <location>
        <begin position="23"/>
        <end position="156"/>
    </location>
</feature>
<evidence type="ECO:0000313" key="8">
    <source>
        <dbReference type="Proteomes" id="UP000674234"/>
    </source>
</evidence>
<feature type="transmembrane region" description="Helical" evidence="5">
    <location>
        <begin position="21"/>
        <end position="45"/>
    </location>
</feature>
<evidence type="ECO:0000256" key="2">
    <source>
        <dbReference type="ARBA" id="ARBA00022692"/>
    </source>
</evidence>
<comment type="subcellular location">
    <subcellularLocation>
        <location evidence="1">Membrane</location>
        <topology evidence="1">Multi-pass membrane protein</topology>
    </subcellularLocation>
</comment>
<dbReference type="Pfam" id="PF07291">
    <property type="entry name" value="MauE"/>
    <property type="match status" value="1"/>
</dbReference>
<evidence type="ECO:0000256" key="4">
    <source>
        <dbReference type="ARBA" id="ARBA00023136"/>
    </source>
</evidence>
<keyword evidence="3 5" id="KW-1133">Transmembrane helix</keyword>
<gene>
    <name evidence="7" type="ORF">JOL79_00550</name>
</gene>
<evidence type="ECO:0000256" key="1">
    <source>
        <dbReference type="ARBA" id="ARBA00004141"/>
    </source>
</evidence>
<dbReference type="AlphaFoldDB" id="A0A941AHN2"/>
<proteinExistence type="predicted"/>
<dbReference type="Proteomes" id="UP000674234">
    <property type="component" value="Unassembled WGS sequence"/>
</dbReference>
<evidence type="ECO:0000256" key="5">
    <source>
        <dbReference type="SAM" id="Phobius"/>
    </source>
</evidence>
<keyword evidence="2 5" id="KW-0812">Transmembrane</keyword>
<evidence type="ECO:0000313" key="7">
    <source>
        <dbReference type="EMBL" id="MBP2702283.1"/>
    </source>
</evidence>
<keyword evidence="4 5" id="KW-0472">Membrane</keyword>
<dbReference type="EMBL" id="JAFCNB010000001">
    <property type="protein sequence ID" value="MBP2702283.1"/>
    <property type="molecule type" value="Genomic_DNA"/>
</dbReference>
<evidence type="ECO:0000259" key="6">
    <source>
        <dbReference type="Pfam" id="PF07291"/>
    </source>
</evidence>
<dbReference type="RefSeq" id="WP_210153596.1">
    <property type="nucleotide sequence ID" value="NZ_JAFCNB010000001.1"/>
</dbReference>
<dbReference type="GO" id="GO:0016020">
    <property type="term" value="C:membrane"/>
    <property type="evidence" value="ECO:0007669"/>
    <property type="project" value="UniProtKB-SubCell"/>
</dbReference>
<name>A0A941AHN2_9ACTN</name>
<dbReference type="InterPro" id="IPR009908">
    <property type="entry name" value="Methylamine_util_MauE"/>
</dbReference>
<organism evidence="7 8">
    <name type="scientific">Microbispora oryzae</name>
    <dbReference type="NCBI Taxonomy" id="2806554"/>
    <lineage>
        <taxon>Bacteria</taxon>
        <taxon>Bacillati</taxon>
        <taxon>Actinomycetota</taxon>
        <taxon>Actinomycetes</taxon>
        <taxon>Streptosporangiales</taxon>
        <taxon>Streptosporangiaceae</taxon>
        <taxon>Microbispora</taxon>
    </lineage>
</organism>
<protein>
    <submittedName>
        <fullName evidence="7">DoxX family membrane protein</fullName>
    </submittedName>
</protein>
<reference evidence="7" key="1">
    <citation type="submission" date="2021-02" db="EMBL/GenBank/DDBJ databases">
        <title>Draft genome sequence of Microbispora sp. RL4-1S isolated from rice leaves in Thailand.</title>
        <authorList>
            <person name="Muangham S."/>
            <person name="Duangmal K."/>
        </authorList>
    </citation>
    <scope>NUCLEOTIDE SEQUENCE</scope>
    <source>
        <strain evidence="7">RL4-1S</strain>
    </source>
</reference>
<feature type="transmembrane region" description="Helical" evidence="5">
    <location>
        <begin position="93"/>
        <end position="113"/>
    </location>
</feature>